<dbReference type="PANTHER" id="PTHR30560:SF3">
    <property type="entry name" value="TRIGGER FACTOR-LIKE PROTEIN TIG, CHLOROPLASTIC"/>
    <property type="match status" value="1"/>
</dbReference>
<proteinExistence type="inferred from homology"/>
<comment type="caution">
    <text evidence="13">The sequence shown here is derived from an EMBL/GenBank/DDBJ whole genome shotgun (WGS) entry which is preliminary data.</text>
</comment>
<name>A0A1F6ERW9_9BACT</name>
<dbReference type="Proteomes" id="UP000178587">
    <property type="component" value="Unassembled WGS sequence"/>
</dbReference>
<dbReference type="GO" id="GO:0015031">
    <property type="term" value="P:protein transport"/>
    <property type="evidence" value="ECO:0007669"/>
    <property type="project" value="InterPro"/>
</dbReference>
<evidence type="ECO:0000256" key="6">
    <source>
        <dbReference type="ARBA" id="ARBA00023110"/>
    </source>
</evidence>
<dbReference type="PANTHER" id="PTHR30560">
    <property type="entry name" value="TRIGGER FACTOR CHAPERONE AND PEPTIDYL-PROLYL CIS/TRANS ISOMERASE"/>
    <property type="match status" value="1"/>
</dbReference>
<evidence type="ECO:0000256" key="3">
    <source>
        <dbReference type="ARBA" id="ARBA00005464"/>
    </source>
</evidence>
<dbReference type="Gene3D" id="3.30.70.1050">
    <property type="entry name" value="Trigger factor ribosome-binding domain"/>
    <property type="match status" value="1"/>
</dbReference>
<comment type="catalytic activity">
    <reaction evidence="1">
        <text>[protein]-peptidylproline (omega=180) = [protein]-peptidylproline (omega=0)</text>
        <dbReference type="Rhea" id="RHEA:16237"/>
        <dbReference type="Rhea" id="RHEA-COMP:10747"/>
        <dbReference type="Rhea" id="RHEA-COMP:10748"/>
        <dbReference type="ChEBI" id="CHEBI:83833"/>
        <dbReference type="ChEBI" id="CHEBI:83834"/>
        <dbReference type="EC" id="5.2.1.8"/>
    </reaction>
</comment>
<evidence type="ECO:0000313" key="13">
    <source>
        <dbReference type="EMBL" id="OGG76202.1"/>
    </source>
</evidence>
<evidence type="ECO:0000313" key="14">
    <source>
        <dbReference type="Proteomes" id="UP000178587"/>
    </source>
</evidence>
<evidence type="ECO:0000256" key="5">
    <source>
        <dbReference type="ARBA" id="ARBA00016902"/>
    </source>
</evidence>
<dbReference type="GO" id="GO:0044183">
    <property type="term" value="F:protein folding chaperone"/>
    <property type="evidence" value="ECO:0007669"/>
    <property type="project" value="TreeGrafter"/>
</dbReference>
<gene>
    <name evidence="13" type="ORF">A3A34_01785</name>
</gene>
<dbReference type="EMBL" id="MFLU01000002">
    <property type="protein sequence ID" value="OGG76202.1"/>
    <property type="molecule type" value="Genomic_DNA"/>
</dbReference>
<dbReference type="InterPro" id="IPR005215">
    <property type="entry name" value="Trig_fac"/>
</dbReference>
<keyword evidence="10" id="KW-0175">Coiled coil</keyword>
<dbReference type="EC" id="5.2.1.8" evidence="4"/>
<evidence type="ECO:0000256" key="4">
    <source>
        <dbReference type="ARBA" id="ARBA00013194"/>
    </source>
</evidence>
<sequence length="352" mass="40256">MSSNTKIERDASKWEVSVRAELPAETLERYYVKALKQIQKETKLDGFRPGNAPASEVLRMHGEGAVLQKAAELAVREELPILLAKEGIQVVDTPHVTVEELGRGKPLVFSARAPLPPTVELPDYKNIATQQAKMDVVETSEEEYQQALTHLRRERARVTKVELGVLPPEAAEQAQKTEEKDLPELDDAFVQTLGYESMQKFSDSVRSHLKSEKERHELEKRRAAILEELVKKSKISYPAVFKEYELDDMEARLKSDLERMQTTFNAYLSQAKKTRDDLRKEWNDAAEKRSKIRLILGEIARKENITADKETVEKNVEHARKMYPNANVDALRANITHALQNEVVLKFLEEQK</sequence>
<dbReference type="InterPro" id="IPR008881">
    <property type="entry name" value="Trigger_fac_ribosome-bd_bac"/>
</dbReference>
<organism evidence="13 14">
    <name type="scientific">Candidatus Kaiserbacteria bacterium RIFCSPLOWO2_01_FULL_50_24</name>
    <dbReference type="NCBI Taxonomy" id="1798507"/>
    <lineage>
        <taxon>Bacteria</taxon>
        <taxon>Candidatus Kaiseribacteriota</taxon>
    </lineage>
</organism>
<dbReference type="GO" id="GO:0051083">
    <property type="term" value="P:'de novo' cotranslational protein folding"/>
    <property type="evidence" value="ECO:0007669"/>
    <property type="project" value="TreeGrafter"/>
</dbReference>
<protein>
    <recommendedName>
        <fullName evidence="5">Trigger factor</fullName>
        <ecNumber evidence="4">5.2.1.8</ecNumber>
    </recommendedName>
    <alternativeName>
        <fullName evidence="9">PPIase</fullName>
    </alternativeName>
</protein>
<dbReference type="InterPro" id="IPR037041">
    <property type="entry name" value="Trigger_fac_C_sf"/>
</dbReference>
<dbReference type="SUPFAM" id="SSF102735">
    <property type="entry name" value="Trigger factor ribosome-binding domain"/>
    <property type="match status" value="1"/>
</dbReference>
<dbReference type="Gene3D" id="1.10.3120.10">
    <property type="entry name" value="Trigger factor, C-terminal domain"/>
    <property type="match status" value="1"/>
</dbReference>
<dbReference type="SUPFAM" id="SSF109998">
    <property type="entry name" value="Triger factor/SurA peptide-binding domain-like"/>
    <property type="match status" value="1"/>
</dbReference>
<dbReference type="GO" id="GO:0003755">
    <property type="term" value="F:peptidyl-prolyl cis-trans isomerase activity"/>
    <property type="evidence" value="ECO:0007669"/>
    <property type="project" value="UniProtKB-KW"/>
</dbReference>
<dbReference type="Pfam" id="PF05697">
    <property type="entry name" value="Trigger_N"/>
    <property type="match status" value="1"/>
</dbReference>
<keyword evidence="7" id="KW-0143">Chaperone</keyword>
<evidence type="ECO:0000256" key="1">
    <source>
        <dbReference type="ARBA" id="ARBA00000971"/>
    </source>
</evidence>
<evidence type="ECO:0000259" key="12">
    <source>
        <dbReference type="Pfam" id="PF05698"/>
    </source>
</evidence>
<evidence type="ECO:0000256" key="9">
    <source>
        <dbReference type="ARBA" id="ARBA00029986"/>
    </source>
</evidence>
<dbReference type="GO" id="GO:0043022">
    <property type="term" value="F:ribosome binding"/>
    <property type="evidence" value="ECO:0007669"/>
    <property type="project" value="TreeGrafter"/>
</dbReference>
<evidence type="ECO:0000256" key="2">
    <source>
        <dbReference type="ARBA" id="ARBA00004496"/>
    </source>
</evidence>
<accession>A0A1F6ERW9</accession>
<keyword evidence="6" id="KW-0697">Rotamase</keyword>
<feature type="domain" description="Trigger factor ribosome-binding bacterial" evidence="11">
    <location>
        <begin position="6"/>
        <end position="149"/>
    </location>
</feature>
<keyword evidence="8" id="KW-0413">Isomerase</keyword>
<dbReference type="GO" id="GO:0005737">
    <property type="term" value="C:cytoplasm"/>
    <property type="evidence" value="ECO:0007669"/>
    <property type="project" value="UniProtKB-SubCell"/>
</dbReference>
<evidence type="ECO:0000256" key="8">
    <source>
        <dbReference type="ARBA" id="ARBA00023235"/>
    </source>
</evidence>
<evidence type="ECO:0000259" key="11">
    <source>
        <dbReference type="Pfam" id="PF05697"/>
    </source>
</evidence>
<evidence type="ECO:0000256" key="7">
    <source>
        <dbReference type="ARBA" id="ARBA00023186"/>
    </source>
</evidence>
<feature type="domain" description="Trigger factor C-terminal" evidence="12">
    <location>
        <begin position="197"/>
        <end position="338"/>
    </location>
</feature>
<evidence type="ECO:0000256" key="10">
    <source>
        <dbReference type="SAM" id="Coils"/>
    </source>
</evidence>
<dbReference type="Pfam" id="PF05698">
    <property type="entry name" value="Trigger_C"/>
    <property type="match status" value="1"/>
</dbReference>
<reference evidence="13 14" key="1">
    <citation type="journal article" date="2016" name="Nat. Commun.">
        <title>Thousands of microbial genomes shed light on interconnected biogeochemical processes in an aquifer system.</title>
        <authorList>
            <person name="Anantharaman K."/>
            <person name="Brown C.T."/>
            <person name="Hug L.A."/>
            <person name="Sharon I."/>
            <person name="Castelle C.J."/>
            <person name="Probst A.J."/>
            <person name="Thomas B.C."/>
            <person name="Singh A."/>
            <person name="Wilkins M.J."/>
            <person name="Karaoz U."/>
            <person name="Brodie E.L."/>
            <person name="Williams K.H."/>
            <person name="Hubbard S.S."/>
            <person name="Banfield J.F."/>
        </authorList>
    </citation>
    <scope>NUCLEOTIDE SEQUENCE [LARGE SCALE GENOMIC DNA]</scope>
</reference>
<dbReference type="AlphaFoldDB" id="A0A1F6ERW9"/>
<dbReference type="InterPro" id="IPR027304">
    <property type="entry name" value="Trigger_fact/SurA_dom_sf"/>
</dbReference>
<dbReference type="STRING" id="1798507.A3A34_01785"/>
<dbReference type="InterPro" id="IPR008880">
    <property type="entry name" value="Trigger_fac_C"/>
</dbReference>
<dbReference type="InterPro" id="IPR036611">
    <property type="entry name" value="Trigger_fac_ribosome-bd_sf"/>
</dbReference>
<feature type="coiled-coil region" evidence="10">
    <location>
        <begin position="268"/>
        <end position="322"/>
    </location>
</feature>
<dbReference type="GO" id="GO:0043335">
    <property type="term" value="P:protein unfolding"/>
    <property type="evidence" value="ECO:0007669"/>
    <property type="project" value="TreeGrafter"/>
</dbReference>
<comment type="similarity">
    <text evidence="3">Belongs to the FKBP-type PPIase family. Tig subfamily.</text>
</comment>
<comment type="subcellular location">
    <subcellularLocation>
        <location evidence="2">Cytoplasm</location>
    </subcellularLocation>
</comment>